<dbReference type="OrthoDB" id="2082416at2"/>
<dbReference type="PATRIC" id="fig|307121.4.peg.9"/>
<sequence length="323" mass="35520">MGVDEAFDEFQKTVDAERLQVVLARARRDIFKEAFEAESDVAEVFGSGSLRRSTQLKPIHDVDLVVVYAEDDHPDWGQPGDSAEEALDYTRGRVNALLGATNGTIDKLVRLARWRNHAVKCFIDDPDDPEAFTVDTMPALRQADGTLLIPEALSQTWVTADPEDLIRRVASHHADWAYFRPIVRVLKDWRRSVKVEGKIKSLLIEVLALECMPRSGSRAEALRAFFTAAAVRVNTPIEDPAGHCGLIQPDLDKIGLRAALEEASEIATRACEHAAAGDTDDALRAWQEIFGEDFPAPAKKKASPAVTGPALIVPRPIKDAPQG</sequence>
<feature type="domain" description="Polymerase nucleotidyl transferase" evidence="1">
    <location>
        <begin position="30"/>
        <end position="71"/>
    </location>
</feature>
<dbReference type="STRING" id="307121.GA0070620_0009"/>
<accession>A0A1C3MW87</accession>
<dbReference type="AlphaFoldDB" id="A0A1C3MW87"/>
<name>A0A1C3MW87_9ACTN</name>
<evidence type="ECO:0000313" key="3">
    <source>
        <dbReference type="Proteomes" id="UP000199393"/>
    </source>
</evidence>
<dbReference type="EMBL" id="LT598496">
    <property type="protein sequence ID" value="SBV24589.1"/>
    <property type="molecule type" value="Genomic_DNA"/>
</dbReference>
<dbReference type="InterPro" id="IPR043519">
    <property type="entry name" value="NT_sf"/>
</dbReference>
<evidence type="ECO:0000313" key="2">
    <source>
        <dbReference type="EMBL" id="SBV24589.1"/>
    </source>
</evidence>
<keyword evidence="2" id="KW-0808">Transferase</keyword>
<dbReference type="Proteomes" id="UP000199393">
    <property type="component" value="Chromosome I"/>
</dbReference>
<evidence type="ECO:0000259" key="1">
    <source>
        <dbReference type="Pfam" id="PF01909"/>
    </source>
</evidence>
<dbReference type="RefSeq" id="WP_091587242.1">
    <property type="nucleotide sequence ID" value="NZ_JBHRWG010000002.1"/>
</dbReference>
<organism evidence="2 3">
    <name type="scientific">Micromonospora krabiensis</name>
    <dbReference type="NCBI Taxonomy" id="307121"/>
    <lineage>
        <taxon>Bacteria</taxon>
        <taxon>Bacillati</taxon>
        <taxon>Actinomycetota</taxon>
        <taxon>Actinomycetes</taxon>
        <taxon>Micromonosporales</taxon>
        <taxon>Micromonosporaceae</taxon>
        <taxon>Micromonospora</taxon>
    </lineage>
</organism>
<gene>
    <name evidence="2" type="ORF">GA0070620_0009</name>
</gene>
<dbReference type="SUPFAM" id="SSF81301">
    <property type="entry name" value="Nucleotidyltransferase"/>
    <property type="match status" value="1"/>
</dbReference>
<dbReference type="Pfam" id="PF01909">
    <property type="entry name" value="NTP_transf_2"/>
    <property type="match status" value="1"/>
</dbReference>
<proteinExistence type="predicted"/>
<keyword evidence="3" id="KW-1185">Reference proteome</keyword>
<reference evidence="3" key="1">
    <citation type="submission" date="2016-06" db="EMBL/GenBank/DDBJ databases">
        <authorList>
            <person name="Varghese N."/>
        </authorList>
    </citation>
    <scope>NUCLEOTIDE SEQUENCE [LARGE SCALE GENOMIC DNA]</scope>
    <source>
        <strain evidence="3">DSM 45344</strain>
    </source>
</reference>
<dbReference type="GO" id="GO:0016779">
    <property type="term" value="F:nucleotidyltransferase activity"/>
    <property type="evidence" value="ECO:0007669"/>
    <property type="project" value="InterPro"/>
</dbReference>
<dbReference type="InterPro" id="IPR002934">
    <property type="entry name" value="Polymerase_NTP_transf_dom"/>
</dbReference>
<protein>
    <submittedName>
        <fullName evidence="2">Nucleotidyltransferase domain-containing protein</fullName>
    </submittedName>
</protein>